<evidence type="ECO:0000313" key="3">
    <source>
        <dbReference type="EMBL" id="CAJ1375196.1"/>
    </source>
</evidence>
<reference evidence="3" key="1">
    <citation type="submission" date="2023-08" db="EMBL/GenBank/DDBJ databases">
        <authorList>
            <person name="Chen Y."/>
            <person name="Shah S."/>
            <person name="Dougan E. K."/>
            <person name="Thang M."/>
            <person name="Chan C."/>
        </authorList>
    </citation>
    <scope>NUCLEOTIDE SEQUENCE</scope>
</reference>
<protein>
    <recommendedName>
        <fullName evidence="2">Condensation domain-containing protein</fullName>
    </recommendedName>
</protein>
<keyword evidence="4" id="KW-1185">Reference proteome</keyword>
<feature type="region of interest" description="Disordered" evidence="1">
    <location>
        <begin position="1457"/>
        <end position="1478"/>
    </location>
</feature>
<feature type="domain" description="Condensation" evidence="2">
    <location>
        <begin position="972"/>
        <end position="1303"/>
    </location>
</feature>
<dbReference type="InterPro" id="IPR023213">
    <property type="entry name" value="CAT-like_dom_sf"/>
</dbReference>
<sequence>MAENQCIAPQTGLEEDAREEGLDRRYLAQHSVPADSAARLRRESGARQGETFLADFHYGLAAEILQSRLALPNRCHFEAHNSGGSVAWQLLSPPEQQLLAASAAAFGVGRAFSADCAVPRGGRSGSAVHRGRREPCARLRLAPCAFPESNESKQGCASFPLALAPCRHASRTWRRKGQLLVFWATSCLEWELLDIKHLREGAIKHLPAAPSHVLHQTGQRTSVAPAAPPGPVTSGPCARIGQIPRRPATSRVPVARDPALWQLEDLLHAVSRGHQRFSCHCLVWKLRNTVICHRVLVRAGPSAAMNSCTPFQELAWSTAPSKVGLASCLQISRLFGPRGNNSLQDRSAAVRTWRLAGCSLTSACSECIDQPLLFHMPAHQRPKSARSLQPCTVDLYESLAPGPALRPGMSGCAAFARPFGTARKSLLTMTQITAGPRAFCKDRLEALGLLKAFRARGACHGTKGVQSVGSRKDLEFISFAMLVFRDLRAVHMASFENLRTGQTRKFTSCAMASFEDLKTGQPRMFSSRAMASFENLRTGQPRKFTSCAMASFEDLKTGQPRMFSSRAVASFENLRAVQPRKFTSCAMASFWDLRAVQLQKFVSCAMASFGDLRAVQPRKFISRAMASFGDLRSVQPRKFISCAMASFGDVRAVQPRKFQPHKFSSRAMASLGAVQPRKFISCTMDSCDDIDLYREDPCRASAIIPCGQACFRLNLVCVRGAEKNSCKCLQTQQRLLAWSALLGLRAVLMPRIPCFLRGIDFAPKPDHTSPLPDISDGPLFLACGASHLWKHPPLIVSYATCGLAVILPVVCMRLIAAFCGKNSPFCRLVLSLSQATAFPTSRSAWRRKLCWDLKLKPFCRDPDTTRHRIASSLQRCLLTPGVDLARALQSCLRTSCTDLARALPSCLLTPGEDLARAKRISALQLLGGFHSLRNGKDTAALGARASPDDHKDAALGWVKCPIAAILDERAAREAPMSLMQQVFLRLYRTDKEFSCAQTFKIWLPEHVNVNDAKDFVVNLQRHDVFRSTYFENAGQMMQRVSKNVSAFYPSGSDNVQLQSVACAEEADDVIRQLRQRGFDPWNQRPPLKVMILQMEGNPQLLLVLHVAHIAIDGQAFSSILRSLASFSAKPPNHDESGQKMQVRGVEEDWEGYTRFVQMQTNFLSSEPGAELLQYWRTWDPRSKWLCELRWPSQRKPQPKKPATTSDVKHFTLHFQASKKRTVVLGLFALALCTQTAAESIVVGLPFHGRFRGYADVVGCCAHVLPCWLSLPKPCTFPELLLLVGERCKEVEAHGWVPISEMTYMEDGVLPYHVMLAWEPPGGWQAEQAKSGIRCDFAREDLQIPVDMMLCAYVEKEVVVCRLYFARHLRPDAEDLVRRMLHLSVWAGEDVADLWATAEGVPVRRPPLEQPLIKRSRAFKECGLETDSPLQETRHGNLALPEAHRGQLRCHRAVAGPTSLRSQAGHPADRHDSRRSQTAAEEAFAPVAHLRGTLRHFTWSAAGACAEPGCHIWRALRLVRPGLLPALCPEPRLRAPGSKSLKRDLGRAAGSHPRRLGRLLGFGTL</sequence>
<accession>A0AA36MKG7</accession>
<dbReference type="Gene3D" id="3.30.559.10">
    <property type="entry name" value="Chloramphenicol acetyltransferase-like domain"/>
    <property type="match status" value="1"/>
</dbReference>
<dbReference type="InterPro" id="IPR001242">
    <property type="entry name" value="Condensation_dom"/>
</dbReference>
<evidence type="ECO:0000256" key="1">
    <source>
        <dbReference type="SAM" id="MobiDB-lite"/>
    </source>
</evidence>
<dbReference type="EMBL" id="CAUJNA010000305">
    <property type="protein sequence ID" value="CAJ1375196.1"/>
    <property type="molecule type" value="Genomic_DNA"/>
</dbReference>
<comment type="caution">
    <text evidence="3">The sequence shown here is derived from an EMBL/GenBank/DDBJ whole genome shotgun (WGS) entry which is preliminary data.</text>
</comment>
<dbReference type="GO" id="GO:0003824">
    <property type="term" value="F:catalytic activity"/>
    <property type="evidence" value="ECO:0007669"/>
    <property type="project" value="InterPro"/>
</dbReference>
<name>A0AA36MKG7_9DINO</name>
<dbReference type="Proteomes" id="UP001178507">
    <property type="component" value="Unassembled WGS sequence"/>
</dbReference>
<proteinExistence type="predicted"/>
<dbReference type="Pfam" id="PF00668">
    <property type="entry name" value="Condensation"/>
    <property type="match status" value="1"/>
</dbReference>
<dbReference type="Gene3D" id="3.30.559.30">
    <property type="entry name" value="Nonribosomal peptide synthetase, condensation domain"/>
    <property type="match status" value="1"/>
</dbReference>
<feature type="region of interest" description="Disordered" evidence="1">
    <location>
        <begin position="217"/>
        <end position="237"/>
    </location>
</feature>
<evidence type="ECO:0000313" key="4">
    <source>
        <dbReference type="Proteomes" id="UP001178507"/>
    </source>
</evidence>
<organism evidence="3 4">
    <name type="scientific">Effrenium voratum</name>
    <dbReference type="NCBI Taxonomy" id="2562239"/>
    <lineage>
        <taxon>Eukaryota</taxon>
        <taxon>Sar</taxon>
        <taxon>Alveolata</taxon>
        <taxon>Dinophyceae</taxon>
        <taxon>Suessiales</taxon>
        <taxon>Symbiodiniaceae</taxon>
        <taxon>Effrenium</taxon>
    </lineage>
</organism>
<evidence type="ECO:0000259" key="2">
    <source>
        <dbReference type="Pfam" id="PF00668"/>
    </source>
</evidence>
<dbReference type="SUPFAM" id="SSF52777">
    <property type="entry name" value="CoA-dependent acyltransferases"/>
    <property type="match status" value="2"/>
</dbReference>
<gene>
    <name evidence="3" type="ORF">EVOR1521_LOCUS4526</name>
</gene>